<reference evidence="1" key="1">
    <citation type="submission" date="2014-09" db="EMBL/GenBank/DDBJ databases">
        <authorList>
            <person name="Magalhaes I.L.F."/>
            <person name="Oliveira U."/>
            <person name="Santos F.R."/>
            <person name="Vidigal T.H.D.A."/>
            <person name="Brescovit A.D."/>
            <person name="Santos A.J."/>
        </authorList>
    </citation>
    <scope>NUCLEOTIDE SEQUENCE</scope>
    <source>
        <tissue evidence="1">Shoot tissue taken approximately 20 cm above the soil surface</tissue>
    </source>
</reference>
<organism evidence="1">
    <name type="scientific">Arundo donax</name>
    <name type="common">Giant reed</name>
    <name type="synonym">Donax arundinaceus</name>
    <dbReference type="NCBI Taxonomy" id="35708"/>
    <lineage>
        <taxon>Eukaryota</taxon>
        <taxon>Viridiplantae</taxon>
        <taxon>Streptophyta</taxon>
        <taxon>Embryophyta</taxon>
        <taxon>Tracheophyta</taxon>
        <taxon>Spermatophyta</taxon>
        <taxon>Magnoliopsida</taxon>
        <taxon>Liliopsida</taxon>
        <taxon>Poales</taxon>
        <taxon>Poaceae</taxon>
        <taxon>PACMAD clade</taxon>
        <taxon>Arundinoideae</taxon>
        <taxon>Arundineae</taxon>
        <taxon>Arundo</taxon>
    </lineage>
</organism>
<reference evidence="1" key="2">
    <citation type="journal article" date="2015" name="Data Brief">
        <title>Shoot transcriptome of the giant reed, Arundo donax.</title>
        <authorList>
            <person name="Barrero R.A."/>
            <person name="Guerrero F.D."/>
            <person name="Moolhuijzen P."/>
            <person name="Goolsby J.A."/>
            <person name="Tidwell J."/>
            <person name="Bellgard S.E."/>
            <person name="Bellgard M.I."/>
        </authorList>
    </citation>
    <scope>NUCLEOTIDE SEQUENCE</scope>
    <source>
        <tissue evidence="1">Shoot tissue taken approximately 20 cm above the soil surface</tissue>
    </source>
</reference>
<sequence length="51" mass="5962">MRTKLWWLSVRRAQGKQPRLLSTLLRQVILQRGKLRVHSLGGLLQNQLQSV</sequence>
<dbReference type="AlphaFoldDB" id="A0A0A9F559"/>
<proteinExistence type="predicted"/>
<dbReference type="EMBL" id="GBRH01189786">
    <property type="protein sequence ID" value="JAE08110.1"/>
    <property type="molecule type" value="Transcribed_RNA"/>
</dbReference>
<protein>
    <submittedName>
        <fullName evidence="1">Uncharacterized protein</fullName>
    </submittedName>
</protein>
<name>A0A0A9F559_ARUDO</name>
<evidence type="ECO:0000313" key="1">
    <source>
        <dbReference type="EMBL" id="JAE08110.1"/>
    </source>
</evidence>
<accession>A0A0A9F559</accession>